<evidence type="ECO:0000313" key="4">
    <source>
        <dbReference type="Proteomes" id="UP001302602"/>
    </source>
</evidence>
<reference evidence="3" key="1">
    <citation type="journal article" date="2023" name="Mol. Phylogenet. Evol.">
        <title>Genome-scale phylogeny and comparative genomics of the fungal order Sordariales.</title>
        <authorList>
            <person name="Hensen N."/>
            <person name="Bonometti L."/>
            <person name="Westerberg I."/>
            <person name="Brannstrom I.O."/>
            <person name="Guillou S."/>
            <person name="Cros-Aarteil S."/>
            <person name="Calhoun S."/>
            <person name="Haridas S."/>
            <person name="Kuo A."/>
            <person name="Mondo S."/>
            <person name="Pangilinan J."/>
            <person name="Riley R."/>
            <person name="LaButti K."/>
            <person name="Andreopoulos B."/>
            <person name="Lipzen A."/>
            <person name="Chen C."/>
            <person name="Yan M."/>
            <person name="Daum C."/>
            <person name="Ng V."/>
            <person name="Clum A."/>
            <person name="Steindorff A."/>
            <person name="Ohm R.A."/>
            <person name="Martin F."/>
            <person name="Silar P."/>
            <person name="Natvig D.O."/>
            <person name="Lalanne C."/>
            <person name="Gautier V."/>
            <person name="Ament-Velasquez S.L."/>
            <person name="Kruys A."/>
            <person name="Hutchinson M.I."/>
            <person name="Powell A.J."/>
            <person name="Barry K."/>
            <person name="Miller A.N."/>
            <person name="Grigoriev I.V."/>
            <person name="Debuchy R."/>
            <person name="Gladieux P."/>
            <person name="Hiltunen Thoren M."/>
            <person name="Johannesson H."/>
        </authorList>
    </citation>
    <scope>NUCLEOTIDE SEQUENCE</scope>
    <source>
        <strain evidence="3">CBS 731.68</strain>
    </source>
</reference>
<keyword evidence="2" id="KW-0560">Oxidoreductase</keyword>
<dbReference type="Proteomes" id="UP001302602">
    <property type="component" value="Unassembled WGS sequence"/>
</dbReference>
<dbReference type="GO" id="GO:0016491">
    <property type="term" value="F:oxidoreductase activity"/>
    <property type="evidence" value="ECO:0007669"/>
    <property type="project" value="UniProtKB-KW"/>
</dbReference>
<dbReference type="SUPFAM" id="SSF51735">
    <property type="entry name" value="NAD(P)-binding Rossmann-fold domains"/>
    <property type="match status" value="1"/>
</dbReference>
<evidence type="ECO:0000256" key="2">
    <source>
        <dbReference type="ARBA" id="ARBA00023002"/>
    </source>
</evidence>
<comment type="similarity">
    <text evidence="1">Belongs to the short-chain dehydrogenases/reductases (SDR) family.</text>
</comment>
<dbReference type="AlphaFoldDB" id="A0AAN6Z160"/>
<keyword evidence="4" id="KW-1185">Reference proteome</keyword>
<protein>
    <submittedName>
        <fullName evidence="3">Epimerase/hydratase</fullName>
    </submittedName>
</protein>
<reference evidence="3" key="2">
    <citation type="submission" date="2023-05" db="EMBL/GenBank/DDBJ databases">
        <authorList>
            <consortium name="Lawrence Berkeley National Laboratory"/>
            <person name="Steindorff A."/>
            <person name="Hensen N."/>
            <person name="Bonometti L."/>
            <person name="Westerberg I."/>
            <person name="Brannstrom I.O."/>
            <person name="Guillou S."/>
            <person name="Cros-Aarteil S."/>
            <person name="Calhoun S."/>
            <person name="Haridas S."/>
            <person name="Kuo A."/>
            <person name="Mondo S."/>
            <person name="Pangilinan J."/>
            <person name="Riley R."/>
            <person name="Labutti K."/>
            <person name="Andreopoulos B."/>
            <person name="Lipzen A."/>
            <person name="Chen C."/>
            <person name="Yanf M."/>
            <person name="Daum C."/>
            <person name="Ng V."/>
            <person name="Clum A."/>
            <person name="Ohm R."/>
            <person name="Martin F."/>
            <person name="Silar P."/>
            <person name="Natvig D."/>
            <person name="Lalanne C."/>
            <person name="Gautier V."/>
            <person name="Ament-Velasquez S.L."/>
            <person name="Kruys A."/>
            <person name="Hutchinson M.I."/>
            <person name="Powell A.J."/>
            <person name="Barry K."/>
            <person name="Miller A.N."/>
            <person name="Grigoriev I.V."/>
            <person name="Debuchy R."/>
            <person name="Gladieux P."/>
            <person name="Thoren M.H."/>
            <person name="Johannesson H."/>
        </authorList>
    </citation>
    <scope>NUCLEOTIDE SEQUENCE</scope>
    <source>
        <strain evidence="3">CBS 731.68</strain>
    </source>
</reference>
<organism evidence="3 4">
    <name type="scientific">Parathielavia appendiculata</name>
    <dbReference type="NCBI Taxonomy" id="2587402"/>
    <lineage>
        <taxon>Eukaryota</taxon>
        <taxon>Fungi</taxon>
        <taxon>Dikarya</taxon>
        <taxon>Ascomycota</taxon>
        <taxon>Pezizomycotina</taxon>
        <taxon>Sordariomycetes</taxon>
        <taxon>Sordariomycetidae</taxon>
        <taxon>Sordariales</taxon>
        <taxon>Chaetomiaceae</taxon>
        <taxon>Parathielavia</taxon>
    </lineage>
</organism>
<sequence>MAASQKVLFIIGGGPRIGHTVARKFLSQGYQVAIGRRHIDKVDVDGAIPVYVDVTKPETIENAFNEVESKLGVPTAVVYNAAALTFPPDKDPFGVTPDDFARDLTVNASAAYSALHHATRLARQRQNETSPLVFIATGNVTPFQPNPLAVTLGAGKSALAHIISIGSLAYDAKEFRFYFASQVTEEGGSVPYPQVNAAAHGEAYWKLVNGEVGGWDVRFTATVNGSPKFV</sequence>
<evidence type="ECO:0000256" key="1">
    <source>
        <dbReference type="ARBA" id="ARBA00006484"/>
    </source>
</evidence>
<accession>A0AAN6Z160</accession>
<dbReference type="Gene3D" id="3.40.50.720">
    <property type="entry name" value="NAD(P)-binding Rossmann-like Domain"/>
    <property type="match status" value="1"/>
</dbReference>
<comment type="caution">
    <text evidence="3">The sequence shown here is derived from an EMBL/GenBank/DDBJ whole genome shotgun (WGS) entry which is preliminary data.</text>
</comment>
<dbReference type="Pfam" id="PF13561">
    <property type="entry name" value="adh_short_C2"/>
    <property type="match status" value="1"/>
</dbReference>
<proteinExistence type="inferred from homology"/>
<dbReference type="InterPro" id="IPR036291">
    <property type="entry name" value="NAD(P)-bd_dom_sf"/>
</dbReference>
<name>A0AAN6Z160_9PEZI</name>
<dbReference type="InterPro" id="IPR002347">
    <property type="entry name" value="SDR_fam"/>
</dbReference>
<dbReference type="RefSeq" id="XP_062643960.1">
    <property type="nucleotide sequence ID" value="XM_062796603.1"/>
</dbReference>
<dbReference type="GeneID" id="87833371"/>
<dbReference type="PANTHER" id="PTHR43669">
    <property type="entry name" value="5-KETO-D-GLUCONATE 5-REDUCTASE"/>
    <property type="match status" value="1"/>
</dbReference>
<gene>
    <name evidence="3" type="ORF">N657DRAFT_683775</name>
</gene>
<evidence type="ECO:0000313" key="3">
    <source>
        <dbReference type="EMBL" id="KAK4120189.1"/>
    </source>
</evidence>
<dbReference type="PANTHER" id="PTHR43669:SF4">
    <property type="entry name" value="SHORT-CHAIN DEHYDROGENASE"/>
    <property type="match status" value="1"/>
</dbReference>
<dbReference type="EMBL" id="MU853240">
    <property type="protein sequence ID" value="KAK4120189.1"/>
    <property type="molecule type" value="Genomic_DNA"/>
</dbReference>